<keyword evidence="1" id="KW-0472">Membrane</keyword>
<reference evidence="2 3" key="1">
    <citation type="submission" date="2020-02" db="EMBL/GenBank/DDBJ databases">
        <authorList>
            <person name="Sun Q."/>
        </authorList>
    </citation>
    <scope>NUCLEOTIDE SEQUENCE [LARGE SCALE GENOMIC DNA]</scope>
    <source>
        <strain evidence="2 3">YIM 13062</strain>
    </source>
</reference>
<gene>
    <name evidence="2" type="ORF">GTW58_11600</name>
</gene>
<evidence type="ECO:0000313" key="3">
    <source>
        <dbReference type="Proteomes" id="UP000521379"/>
    </source>
</evidence>
<evidence type="ECO:0000313" key="2">
    <source>
        <dbReference type="EMBL" id="NKE10561.1"/>
    </source>
</evidence>
<comment type="caution">
    <text evidence="2">The sequence shown here is derived from an EMBL/GenBank/DDBJ whole genome shotgun (WGS) entry which is preliminary data.</text>
</comment>
<name>A0A846U703_9MICC</name>
<keyword evidence="3" id="KW-1185">Reference proteome</keyword>
<proteinExistence type="predicted"/>
<dbReference type="Proteomes" id="UP000521379">
    <property type="component" value="Unassembled WGS sequence"/>
</dbReference>
<dbReference type="AlphaFoldDB" id="A0A846U703"/>
<feature type="transmembrane region" description="Helical" evidence="1">
    <location>
        <begin position="51"/>
        <end position="70"/>
    </location>
</feature>
<keyword evidence="1" id="KW-0812">Transmembrane</keyword>
<dbReference type="RefSeq" id="WP_157980608.1">
    <property type="nucleotide sequence ID" value="NZ_JAAVUN010000031.1"/>
</dbReference>
<dbReference type="EMBL" id="JAAVUN010000031">
    <property type="protein sequence ID" value="NKE10561.1"/>
    <property type="molecule type" value="Genomic_DNA"/>
</dbReference>
<protein>
    <submittedName>
        <fullName evidence="2">Uncharacterized protein</fullName>
    </submittedName>
</protein>
<organism evidence="2 3">
    <name type="scientific">Kocuria subflava</name>
    <dbReference type="NCBI Taxonomy" id="1736139"/>
    <lineage>
        <taxon>Bacteria</taxon>
        <taxon>Bacillati</taxon>
        <taxon>Actinomycetota</taxon>
        <taxon>Actinomycetes</taxon>
        <taxon>Micrococcales</taxon>
        <taxon>Micrococcaceae</taxon>
        <taxon>Kocuria</taxon>
    </lineage>
</organism>
<keyword evidence="1" id="KW-1133">Transmembrane helix</keyword>
<accession>A0A846U703</accession>
<evidence type="ECO:0000256" key="1">
    <source>
        <dbReference type="SAM" id="Phobius"/>
    </source>
</evidence>
<sequence>MTVSSLQPLLGTVLAGAVASLPTILVVMCPAVHHAEGPAATVEMTRGTLTSIPATVVYLVSFVLLAPHLGMW</sequence>